<dbReference type="EMBL" id="OU015568">
    <property type="protein sequence ID" value="CAG5080544.1"/>
    <property type="molecule type" value="Genomic_DNA"/>
</dbReference>
<proteinExistence type="predicted"/>
<feature type="transmembrane region" description="Helical" evidence="1">
    <location>
        <begin position="46"/>
        <end position="63"/>
    </location>
</feature>
<reference evidence="2 3" key="1">
    <citation type="submission" date="2021-04" db="EMBL/GenBank/DDBJ databases">
        <authorList>
            <person name="Bliznina A."/>
        </authorList>
    </citation>
    <scope>NUCLEOTIDE SEQUENCE [LARGE SCALE GENOMIC DNA]</scope>
</reference>
<accession>A0ABN7RRX3</accession>
<keyword evidence="3" id="KW-1185">Reference proteome</keyword>
<dbReference type="Proteomes" id="UP001158576">
    <property type="component" value="Chromosome PAR"/>
</dbReference>
<keyword evidence="1" id="KW-1133">Transmembrane helix</keyword>
<protein>
    <submittedName>
        <fullName evidence="2">Oidioi.mRNA.OKI2018_I69.PAR.g9639.t1.cds</fullName>
    </submittedName>
</protein>
<name>A0ABN7RRX3_OIKDI</name>
<evidence type="ECO:0000256" key="1">
    <source>
        <dbReference type="SAM" id="Phobius"/>
    </source>
</evidence>
<keyword evidence="1" id="KW-0812">Transmembrane</keyword>
<feature type="transmembrane region" description="Helical" evidence="1">
    <location>
        <begin position="69"/>
        <end position="91"/>
    </location>
</feature>
<evidence type="ECO:0000313" key="3">
    <source>
        <dbReference type="Proteomes" id="UP001158576"/>
    </source>
</evidence>
<feature type="transmembrane region" description="Helical" evidence="1">
    <location>
        <begin position="15"/>
        <end position="34"/>
    </location>
</feature>
<sequence length="138" mass="16426">MSVEISLFQVDDKNWWKWFFRGIFCNPYVSISISKKLLSKSRPKEFAYVSHFQWAVFIIFLLLDNFDLHQLSTFTKLIGMALWFVYIFLVIRLRYRFNQKKLEDHCHLMALLYTCCCPCSYGQMGAELLEKKSAIITV</sequence>
<organism evidence="2 3">
    <name type="scientific">Oikopleura dioica</name>
    <name type="common">Tunicate</name>
    <dbReference type="NCBI Taxonomy" id="34765"/>
    <lineage>
        <taxon>Eukaryota</taxon>
        <taxon>Metazoa</taxon>
        <taxon>Chordata</taxon>
        <taxon>Tunicata</taxon>
        <taxon>Appendicularia</taxon>
        <taxon>Copelata</taxon>
        <taxon>Oikopleuridae</taxon>
        <taxon>Oikopleura</taxon>
    </lineage>
</organism>
<evidence type="ECO:0000313" key="2">
    <source>
        <dbReference type="EMBL" id="CAG5080544.1"/>
    </source>
</evidence>
<gene>
    <name evidence="2" type="ORF">OKIOD_LOCUS1197</name>
</gene>
<keyword evidence="1" id="KW-0472">Membrane</keyword>